<feature type="compositionally biased region" description="Basic and acidic residues" evidence="1">
    <location>
        <begin position="34"/>
        <end position="61"/>
    </location>
</feature>
<dbReference type="InterPro" id="IPR025271">
    <property type="entry name" value="CCDC28"/>
</dbReference>
<evidence type="ECO:0000313" key="2">
    <source>
        <dbReference type="EMBL" id="KAK6170759.1"/>
    </source>
</evidence>
<reference evidence="2 3" key="1">
    <citation type="submission" date="2024-01" db="EMBL/GenBank/DDBJ databases">
        <title>The genome of the rayed Mediterranean limpet Patella caerulea (Linnaeus, 1758).</title>
        <authorList>
            <person name="Anh-Thu Weber A."/>
            <person name="Halstead-Nussloch G."/>
        </authorList>
    </citation>
    <scope>NUCLEOTIDE SEQUENCE [LARGE SCALE GENOMIC DNA]</scope>
    <source>
        <strain evidence="2">AATW-2023a</strain>
        <tissue evidence="2">Whole specimen</tissue>
    </source>
</reference>
<accession>A0AAN8P902</accession>
<evidence type="ECO:0008006" key="4">
    <source>
        <dbReference type="Google" id="ProtNLM"/>
    </source>
</evidence>
<sequence length="168" mass="19169">MESTPKPKEHRRRVPSAERKSKKQANHAHSSSTKKPDKVPKGKDRERENPQPNRPCKEHSFLTDVADVREMEQGLLQLLDKFHSGKLRAFGGGSTFDQMDQVREQQERLARLHFDLDIQQDMHRLNSDEARSAANENLNKLIGQLQGLSSSIQTLQTGDSDSDKKNLF</sequence>
<dbReference type="PANTHER" id="PTHR13400">
    <property type="entry name" value="CHEMOKINE C-C MOTIF RECEPTOR 1"/>
    <property type="match status" value="1"/>
</dbReference>
<feature type="region of interest" description="Disordered" evidence="1">
    <location>
        <begin position="1"/>
        <end position="61"/>
    </location>
</feature>
<dbReference type="AlphaFoldDB" id="A0AAN8P902"/>
<dbReference type="PANTHER" id="PTHR13400:SF4">
    <property type="entry name" value="COILED-COIL DOMAIN-CONTAINING PROTEIN 28A-LIKE PROTEIN"/>
    <property type="match status" value="1"/>
</dbReference>
<feature type="compositionally biased region" description="Basic residues" evidence="1">
    <location>
        <begin position="8"/>
        <end position="26"/>
    </location>
</feature>
<dbReference type="Pfam" id="PF13270">
    <property type="entry name" value="CCDC28"/>
    <property type="match status" value="1"/>
</dbReference>
<keyword evidence="3" id="KW-1185">Reference proteome</keyword>
<protein>
    <recommendedName>
        <fullName evidence="4">Coiled-coil domain-containing protein 28B</fullName>
    </recommendedName>
</protein>
<dbReference type="EMBL" id="JAZGQO010000014">
    <property type="protein sequence ID" value="KAK6170759.1"/>
    <property type="molecule type" value="Genomic_DNA"/>
</dbReference>
<name>A0AAN8P902_PATCE</name>
<proteinExistence type="predicted"/>
<dbReference type="Proteomes" id="UP001347796">
    <property type="component" value="Unassembled WGS sequence"/>
</dbReference>
<gene>
    <name evidence="2" type="ORF">SNE40_019072</name>
</gene>
<organism evidence="2 3">
    <name type="scientific">Patella caerulea</name>
    <name type="common">Rayed Mediterranean limpet</name>
    <dbReference type="NCBI Taxonomy" id="87958"/>
    <lineage>
        <taxon>Eukaryota</taxon>
        <taxon>Metazoa</taxon>
        <taxon>Spiralia</taxon>
        <taxon>Lophotrochozoa</taxon>
        <taxon>Mollusca</taxon>
        <taxon>Gastropoda</taxon>
        <taxon>Patellogastropoda</taxon>
        <taxon>Patelloidea</taxon>
        <taxon>Patellidae</taxon>
        <taxon>Patella</taxon>
    </lineage>
</organism>
<evidence type="ECO:0000313" key="3">
    <source>
        <dbReference type="Proteomes" id="UP001347796"/>
    </source>
</evidence>
<evidence type="ECO:0000256" key="1">
    <source>
        <dbReference type="SAM" id="MobiDB-lite"/>
    </source>
</evidence>
<comment type="caution">
    <text evidence="2">The sequence shown here is derived from an EMBL/GenBank/DDBJ whole genome shotgun (WGS) entry which is preliminary data.</text>
</comment>